<keyword evidence="2" id="KW-1185">Reference proteome</keyword>
<organism evidence="1 2">
    <name type="scientific">Protomyces lactucae-debilis</name>
    <dbReference type="NCBI Taxonomy" id="2754530"/>
    <lineage>
        <taxon>Eukaryota</taxon>
        <taxon>Fungi</taxon>
        <taxon>Dikarya</taxon>
        <taxon>Ascomycota</taxon>
        <taxon>Taphrinomycotina</taxon>
        <taxon>Taphrinomycetes</taxon>
        <taxon>Taphrinales</taxon>
        <taxon>Protomycetaceae</taxon>
        <taxon>Protomyces</taxon>
    </lineage>
</organism>
<gene>
    <name evidence="1" type="ORF">BCR37DRAFT_382450</name>
</gene>
<name>A0A1Y2F2S8_PROLT</name>
<protein>
    <submittedName>
        <fullName evidence="1">Uncharacterized protein</fullName>
    </submittedName>
</protein>
<proteinExistence type="predicted"/>
<dbReference type="AlphaFoldDB" id="A0A1Y2F2S8"/>
<dbReference type="EMBL" id="MCFI01000018">
    <property type="protein sequence ID" value="ORY78181.1"/>
    <property type="molecule type" value="Genomic_DNA"/>
</dbReference>
<evidence type="ECO:0000313" key="1">
    <source>
        <dbReference type="EMBL" id="ORY78181.1"/>
    </source>
</evidence>
<dbReference type="GeneID" id="63786475"/>
<accession>A0A1Y2F2S8</accession>
<dbReference type="Proteomes" id="UP000193685">
    <property type="component" value="Unassembled WGS sequence"/>
</dbReference>
<dbReference type="RefSeq" id="XP_040723292.1">
    <property type="nucleotide sequence ID" value="XM_040869876.1"/>
</dbReference>
<evidence type="ECO:0000313" key="2">
    <source>
        <dbReference type="Proteomes" id="UP000193685"/>
    </source>
</evidence>
<sequence length="244" mass="27461">MNMVSAWPKDLLSVRKLFRPSPLSFLEETYPLDKSTFTVLLPEDAELSKHWYMYTKYMILRYIMGEDGNERDRASHTYGLALEPCRPIGDVAVHGAETNKPFHLSASAIESPMVFFPSAVRQLHKTVQDYLASGISAEAINLGEVYERILNHTRDTLLCPPSFQAESTRQTALAKSLNVHDDAAVSDNLSAPPVDNVDLLTDESWWERMGPIDSHALSDWSHLALFDSDGLRQTMQEFWPSGSS</sequence>
<reference evidence="1 2" key="1">
    <citation type="submission" date="2016-07" db="EMBL/GenBank/DDBJ databases">
        <title>Pervasive Adenine N6-methylation of Active Genes in Fungi.</title>
        <authorList>
            <consortium name="DOE Joint Genome Institute"/>
            <person name="Mondo S.J."/>
            <person name="Dannebaum R.O."/>
            <person name="Kuo R.C."/>
            <person name="Labutti K."/>
            <person name="Haridas S."/>
            <person name="Kuo A."/>
            <person name="Salamov A."/>
            <person name="Ahrendt S.R."/>
            <person name="Lipzen A."/>
            <person name="Sullivan W."/>
            <person name="Andreopoulos W.B."/>
            <person name="Clum A."/>
            <person name="Lindquist E."/>
            <person name="Daum C."/>
            <person name="Ramamoorthy G.K."/>
            <person name="Gryganskyi A."/>
            <person name="Culley D."/>
            <person name="Magnuson J.K."/>
            <person name="James T.Y."/>
            <person name="O'Malley M.A."/>
            <person name="Stajich J.E."/>
            <person name="Spatafora J.W."/>
            <person name="Visel A."/>
            <person name="Grigoriev I.V."/>
        </authorList>
    </citation>
    <scope>NUCLEOTIDE SEQUENCE [LARGE SCALE GENOMIC DNA]</scope>
    <source>
        <strain evidence="1 2">12-1054</strain>
    </source>
</reference>
<comment type="caution">
    <text evidence="1">The sequence shown here is derived from an EMBL/GenBank/DDBJ whole genome shotgun (WGS) entry which is preliminary data.</text>
</comment>
<dbReference type="OrthoDB" id="2020070at2759"/>